<dbReference type="EMBL" id="JBJQND010000015">
    <property type="protein sequence ID" value="KAL3851949.1"/>
    <property type="molecule type" value="Genomic_DNA"/>
</dbReference>
<dbReference type="PANTHER" id="PTHR33050:SF7">
    <property type="entry name" value="RIBONUCLEASE H"/>
    <property type="match status" value="1"/>
</dbReference>
<evidence type="ECO:0000313" key="1">
    <source>
        <dbReference type="EMBL" id="KAL3851949.1"/>
    </source>
</evidence>
<dbReference type="Gene3D" id="3.30.420.10">
    <property type="entry name" value="Ribonuclease H-like superfamily/Ribonuclease H"/>
    <property type="match status" value="1"/>
</dbReference>
<accession>A0ABD3UR01</accession>
<dbReference type="PANTHER" id="PTHR33050">
    <property type="entry name" value="REVERSE TRANSCRIPTASE DOMAIN-CONTAINING PROTEIN"/>
    <property type="match status" value="1"/>
</dbReference>
<dbReference type="SUPFAM" id="SSF53098">
    <property type="entry name" value="Ribonuclease H-like"/>
    <property type="match status" value="1"/>
</dbReference>
<dbReference type="InterPro" id="IPR052055">
    <property type="entry name" value="Hepadnavirus_pol/RT"/>
</dbReference>
<comment type="caution">
    <text evidence="1">The sequence shown here is derived from an EMBL/GenBank/DDBJ whole genome shotgun (WGS) entry which is preliminary data.</text>
</comment>
<evidence type="ECO:0008006" key="3">
    <source>
        <dbReference type="Google" id="ProtNLM"/>
    </source>
</evidence>
<dbReference type="Gene3D" id="3.30.160.20">
    <property type="match status" value="2"/>
</dbReference>
<dbReference type="Proteomes" id="UP001634394">
    <property type="component" value="Unassembled WGS sequence"/>
</dbReference>
<reference evidence="1 2" key="1">
    <citation type="submission" date="2024-11" db="EMBL/GenBank/DDBJ databases">
        <title>Chromosome-level genome assembly of the freshwater bivalve Anodonta woodiana.</title>
        <authorList>
            <person name="Chen X."/>
        </authorList>
    </citation>
    <scope>NUCLEOTIDE SEQUENCE [LARGE SCALE GENOMIC DNA]</scope>
    <source>
        <strain evidence="1">MN2024</strain>
        <tissue evidence="1">Gills</tissue>
    </source>
</reference>
<organism evidence="1 2">
    <name type="scientific">Sinanodonta woodiana</name>
    <name type="common">Chinese pond mussel</name>
    <name type="synonym">Anodonta woodiana</name>
    <dbReference type="NCBI Taxonomy" id="1069815"/>
    <lineage>
        <taxon>Eukaryota</taxon>
        <taxon>Metazoa</taxon>
        <taxon>Spiralia</taxon>
        <taxon>Lophotrochozoa</taxon>
        <taxon>Mollusca</taxon>
        <taxon>Bivalvia</taxon>
        <taxon>Autobranchia</taxon>
        <taxon>Heteroconchia</taxon>
        <taxon>Palaeoheterodonta</taxon>
        <taxon>Unionida</taxon>
        <taxon>Unionoidea</taxon>
        <taxon>Unionidae</taxon>
        <taxon>Unioninae</taxon>
        <taxon>Sinanodonta</taxon>
    </lineage>
</organism>
<dbReference type="InterPro" id="IPR012337">
    <property type="entry name" value="RNaseH-like_sf"/>
</dbReference>
<name>A0ABD3UR01_SINWO</name>
<dbReference type="CDD" id="cd09275">
    <property type="entry name" value="RNase_HI_RT_DIRS1"/>
    <property type="match status" value="1"/>
</dbReference>
<keyword evidence="2" id="KW-1185">Reference proteome</keyword>
<proteinExistence type="predicted"/>
<dbReference type="InterPro" id="IPR036397">
    <property type="entry name" value="RNaseH_sf"/>
</dbReference>
<protein>
    <recommendedName>
        <fullName evidence="3">RNase H type-1 domain-containing protein</fullName>
    </recommendedName>
</protein>
<sequence length="475" mass="55076">MTVLTSLQRILLVTKLDGNAMICKLAKRILIERCNCRLRQFQVVTRWCQSDTSRTRQEFLQKHINPTDAEVLQLKQKFSNARQLVDTLYQPIVEADEVKAPLLQHFSHMNGQLWKARLQFLWPMKMRVTAVHQNQATATENVYLLACCLLQDMGFIQVVENTNEPVPMVPNKLIEILENLQSIQSSVHILPQRLETSSSIQITNSLKNTNDKNKWVAKMDVSWPEPFSVSATAKSLDLAYYQLYLLSCMKFKTLGYLSKENTLMPGVLMQLNRDVSKKFTSPSYQREEFNPDYEIYVDASRVGFGAYLLTKEDKIHWLSDPWSLHKRDATSVSDSNLDEFYALVTACFTWKHKFLDKKVLCFSDNQFTVNLVNSGLYITEQKTTKLAKYEKLYQLLEDMCSNYNIRMHAIHVHRIDNVAADHLSRCQVSQFKKYIPMATDKPKKTKKLHFLQPFVQNDKLKSDCNDDDDDGEKKS</sequence>
<dbReference type="AlphaFoldDB" id="A0ABD3UR01"/>
<evidence type="ECO:0000313" key="2">
    <source>
        <dbReference type="Proteomes" id="UP001634394"/>
    </source>
</evidence>
<gene>
    <name evidence="1" type="ORF">ACJMK2_015639</name>
</gene>